<comment type="caution">
    <text evidence="1">The sequence shown here is derived from an EMBL/GenBank/DDBJ whole genome shotgun (WGS) entry which is preliminary data.</text>
</comment>
<name>A0ACC5QY67_9HYPH</name>
<evidence type="ECO:0000313" key="2">
    <source>
        <dbReference type="Proteomes" id="UP000616151"/>
    </source>
</evidence>
<dbReference type="Proteomes" id="UP000616151">
    <property type="component" value="Unassembled WGS sequence"/>
</dbReference>
<gene>
    <name evidence="1" type="ORF">JHL16_03000</name>
</gene>
<proteinExistence type="predicted"/>
<sequence length="348" mass="37780">MNDDHRRPQAFRIDPAPHPEKVRRPPRAIHGKIKFDEEPDGQELVVTPPAPLPSSRSLKWGSLLISALFGLFVMWAGLSASSLIEQLFQRSVYLGWLGAGLAGLAGLAALAIIIREIWGLMRLRRIEHVQADAARALNHDDDAAAKRVIAALKSVYGGRPDAAWGLKTLAEHENDVMDAKDRIRLADRDLVSAFDAETHRIIARRSRRVTLLTAVTPAAAFDILFVAAQNLRMLREIASLYGGRPSTLSTFRLARMVIGHLAVTGGLALSDSVIQHVVGKGLIGRLSARFGEGAVNGILTARIGLAARDVCRPIPQETEAKETLASLTRELLNFGGESKDKENAAPSS</sequence>
<accession>A0ACC5QY67</accession>
<protein>
    <submittedName>
        <fullName evidence="1">TIGR01620 family protein</fullName>
    </submittedName>
</protein>
<organism evidence="1 2">
    <name type="scientific">Taklimakanibacter albus</name>
    <dbReference type="NCBI Taxonomy" id="2800327"/>
    <lineage>
        <taxon>Bacteria</taxon>
        <taxon>Pseudomonadati</taxon>
        <taxon>Pseudomonadota</taxon>
        <taxon>Alphaproteobacteria</taxon>
        <taxon>Hyphomicrobiales</taxon>
        <taxon>Aestuariivirgaceae</taxon>
        <taxon>Taklimakanibacter</taxon>
    </lineage>
</organism>
<dbReference type="EMBL" id="JAENHL010000004">
    <property type="protein sequence ID" value="MBK1865307.1"/>
    <property type="molecule type" value="Genomic_DNA"/>
</dbReference>
<keyword evidence="2" id="KW-1185">Reference proteome</keyword>
<reference evidence="1" key="1">
    <citation type="submission" date="2021-01" db="EMBL/GenBank/DDBJ databases">
        <authorList>
            <person name="Sun Q."/>
        </authorList>
    </citation>
    <scope>NUCLEOTIDE SEQUENCE</scope>
    <source>
        <strain evidence="1">YIM B02566</strain>
    </source>
</reference>
<evidence type="ECO:0000313" key="1">
    <source>
        <dbReference type="EMBL" id="MBK1865307.1"/>
    </source>
</evidence>